<feature type="non-terminal residue" evidence="1">
    <location>
        <position position="67"/>
    </location>
</feature>
<protein>
    <submittedName>
        <fullName evidence="1">Uncharacterized protein</fullName>
    </submittedName>
</protein>
<evidence type="ECO:0000313" key="2">
    <source>
        <dbReference type="Proteomes" id="UP000814033"/>
    </source>
</evidence>
<organism evidence="1 2">
    <name type="scientific">Auriscalpium vulgare</name>
    <dbReference type="NCBI Taxonomy" id="40419"/>
    <lineage>
        <taxon>Eukaryota</taxon>
        <taxon>Fungi</taxon>
        <taxon>Dikarya</taxon>
        <taxon>Basidiomycota</taxon>
        <taxon>Agaricomycotina</taxon>
        <taxon>Agaricomycetes</taxon>
        <taxon>Russulales</taxon>
        <taxon>Auriscalpiaceae</taxon>
        <taxon>Auriscalpium</taxon>
    </lineage>
</organism>
<reference evidence="1" key="2">
    <citation type="journal article" date="2022" name="New Phytol.">
        <title>Evolutionary transition to the ectomycorrhizal habit in the genomes of a hyperdiverse lineage of mushroom-forming fungi.</title>
        <authorList>
            <person name="Looney B."/>
            <person name="Miyauchi S."/>
            <person name="Morin E."/>
            <person name="Drula E."/>
            <person name="Courty P.E."/>
            <person name="Kohler A."/>
            <person name="Kuo A."/>
            <person name="LaButti K."/>
            <person name="Pangilinan J."/>
            <person name="Lipzen A."/>
            <person name="Riley R."/>
            <person name="Andreopoulos W."/>
            <person name="He G."/>
            <person name="Johnson J."/>
            <person name="Nolan M."/>
            <person name="Tritt A."/>
            <person name="Barry K.W."/>
            <person name="Grigoriev I.V."/>
            <person name="Nagy L.G."/>
            <person name="Hibbett D."/>
            <person name="Henrissat B."/>
            <person name="Matheny P.B."/>
            <person name="Labbe J."/>
            <person name="Martin F.M."/>
        </authorList>
    </citation>
    <scope>NUCLEOTIDE SEQUENCE</scope>
    <source>
        <strain evidence="1">FP105234-sp</strain>
    </source>
</reference>
<dbReference type="EMBL" id="MU276428">
    <property type="protein sequence ID" value="KAI0038720.1"/>
    <property type="molecule type" value="Genomic_DNA"/>
</dbReference>
<gene>
    <name evidence="1" type="ORF">FA95DRAFT_1460105</name>
</gene>
<proteinExistence type="predicted"/>
<reference evidence="1" key="1">
    <citation type="submission" date="2021-02" db="EMBL/GenBank/DDBJ databases">
        <authorList>
            <consortium name="DOE Joint Genome Institute"/>
            <person name="Ahrendt S."/>
            <person name="Looney B.P."/>
            <person name="Miyauchi S."/>
            <person name="Morin E."/>
            <person name="Drula E."/>
            <person name="Courty P.E."/>
            <person name="Chicoki N."/>
            <person name="Fauchery L."/>
            <person name="Kohler A."/>
            <person name="Kuo A."/>
            <person name="Labutti K."/>
            <person name="Pangilinan J."/>
            <person name="Lipzen A."/>
            <person name="Riley R."/>
            <person name="Andreopoulos W."/>
            <person name="He G."/>
            <person name="Johnson J."/>
            <person name="Barry K.W."/>
            <person name="Grigoriev I.V."/>
            <person name="Nagy L."/>
            <person name="Hibbett D."/>
            <person name="Henrissat B."/>
            <person name="Matheny P.B."/>
            <person name="Labbe J."/>
            <person name="Martin F."/>
        </authorList>
    </citation>
    <scope>NUCLEOTIDE SEQUENCE</scope>
    <source>
        <strain evidence="1">FP105234-sp</strain>
    </source>
</reference>
<keyword evidence="2" id="KW-1185">Reference proteome</keyword>
<name>A0ACB8R473_9AGAM</name>
<sequence length="67" mass="7869">MPASRGFKYIVQGRCSVSHFPEWRMLRQENAKSLARWIFEDVLCRWGALWEIVTDNGTPYLAAMKHL</sequence>
<dbReference type="Proteomes" id="UP000814033">
    <property type="component" value="Unassembled WGS sequence"/>
</dbReference>
<accession>A0ACB8R473</accession>
<comment type="caution">
    <text evidence="1">The sequence shown here is derived from an EMBL/GenBank/DDBJ whole genome shotgun (WGS) entry which is preliminary data.</text>
</comment>
<evidence type="ECO:0000313" key="1">
    <source>
        <dbReference type="EMBL" id="KAI0038720.1"/>
    </source>
</evidence>